<gene>
    <name evidence="1" type="ORF">WIS52_20695</name>
</gene>
<evidence type="ECO:0000313" key="2">
    <source>
        <dbReference type="Proteomes" id="UP001494902"/>
    </source>
</evidence>
<keyword evidence="2" id="KW-1185">Reference proteome</keyword>
<proteinExistence type="predicted"/>
<comment type="caution">
    <text evidence="1">The sequence shown here is derived from an EMBL/GenBank/DDBJ whole genome shotgun (WGS) entry which is preliminary data.</text>
</comment>
<sequence length="55" mass="5976">MDEFAIGDTVQITGSLMTGQVGTVVYLDEPNGKYLVRVGGLSQNYFTADEIEKFG</sequence>
<name>A0ABV1KEK0_9PSEU</name>
<dbReference type="Proteomes" id="UP001494902">
    <property type="component" value="Unassembled WGS sequence"/>
</dbReference>
<organism evidence="1 2">
    <name type="scientific">Pseudonocardia nematodicida</name>
    <dbReference type="NCBI Taxonomy" id="1206997"/>
    <lineage>
        <taxon>Bacteria</taxon>
        <taxon>Bacillati</taxon>
        <taxon>Actinomycetota</taxon>
        <taxon>Actinomycetes</taxon>
        <taxon>Pseudonocardiales</taxon>
        <taxon>Pseudonocardiaceae</taxon>
        <taxon>Pseudonocardia</taxon>
    </lineage>
</organism>
<accession>A0ABV1KEK0</accession>
<evidence type="ECO:0008006" key="3">
    <source>
        <dbReference type="Google" id="ProtNLM"/>
    </source>
</evidence>
<dbReference type="RefSeq" id="WP_349299968.1">
    <property type="nucleotide sequence ID" value="NZ_JBEDNQ010000009.1"/>
</dbReference>
<dbReference type="EMBL" id="JBEDNQ010000009">
    <property type="protein sequence ID" value="MEQ3552893.1"/>
    <property type="molecule type" value="Genomic_DNA"/>
</dbReference>
<protein>
    <recommendedName>
        <fullName evidence="3">KOW domain-containing protein</fullName>
    </recommendedName>
</protein>
<reference evidence="1 2" key="1">
    <citation type="submission" date="2024-03" db="EMBL/GenBank/DDBJ databases">
        <title>Draft genome sequence of Pseudonocardia nematodicida JCM 31783.</title>
        <authorList>
            <person name="Butdee W."/>
            <person name="Duangmal K."/>
        </authorList>
    </citation>
    <scope>NUCLEOTIDE SEQUENCE [LARGE SCALE GENOMIC DNA]</scope>
    <source>
        <strain evidence="1 2">JCM 31783</strain>
    </source>
</reference>
<evidence type="ECO:0000313" key="1">
    <source>
        <dbReference type="EMBL" id="MEQ3552893.1"/>
    </source>
</evidence>